<keyword evidence="3" id="KW-1185">Reference proteome</keyword>
<organism evidence="2 3">
    <name type="scientific">Sulfobacillus thermosulfidooxidans (strain DSM 9293 / VKM B-1269 / AT-1)</name>
    <dbReference type="NCBI Taxonomy" id="929705"/>
    <lineage>
        <taxon>Bacteria</taxon>
        <taxon>Bacillati</taxon>
        <taxon>Bacillota</taxon>
        <taxon>Clostridia</taxon>
        <taxon>Eubacteriales</taxon>
        <taxon>Clostridiales Family XVII. Incertae Sedis</taxon>
        <taxon>Sulfobacillus</taxon>
    </lineage>
</organism>
<dbReference type="Proteomes" id="UP000192660">
    <property type="component" value="Unassembled WGS sequence"/>
</dbReference>
<sequence>MFRWFTHAFVWRRAFLHTAARWHHMVILEIAFASTVFVVNAFMTHQSLIWYSGQLPFILFPVWLYAPWYQSRIRHWFHVQ</sequence>
<accession>A0A1W1WQ61</accession>
<gene>
    <name evidence="2" type="ORF">SAMN00768000_3687</name>
</gene>
<reference evidence="3" key="1">
    <citation type="submission" date="2017-04" db="EMBL/GenBank/DDBJ databases">
        <authorList>
            <person name="Varghese N."/>
            <person name="Submissions S."/>
        </authorList>
    </citation>
    <scope>NUCLEOTIDE SEQUENCE [LARGE SCALE GENOMIC DNA]</scope>
    <source>
        <strain evidence="3">DSM 9293</strain>
    </source>
</reference>
<feature type="transmembrane region" description="Helical" evidence="1">
    <location>
        <begin position="21"/>
        <end position="42"/>
    </location>
</feature>
<feature type="transmembrane region" description="Helical" evidence="1">
    <location>
        <begin position="48"/>
        <end position="66"/>
    </location>
</feature>
<keyword evidence="1" id="KW-0472">Membrane</keyword>
<evidence type="ECO:0000256" key="1">
    <source>
        <dbReference type="SAM" id="Phobius"/>
    </source>
</evidence>
<dbReference type="AlphaFoldDB" id="A0A1W1WQ61"/>
<protein>
    <submittedName>
        <fullName evidence="2">Uncharacterized protein</fullName>
    </submittedName>
</protein>
<keyword evidence="1" id="KW-0812">Transmembrane</keyword>
<proteinExistence type="predicted"/>
<dbReference type="RefSeq" id="WP_139793609.1">
    <property type="nucleotide sequence ID" value="NZ_FWWY01000002.1"/>
</dbReference>
<evidence type="ECO:0000313" key="3">
    <source>
        <dbReference type="Proteomes" id="UP000192660"/>
    </source>
</evidence>
<keyword evidence="1" id="KW-1133">Transmembrane helix</keyword>
<evidence type="ECO:0000313" key="2">
    <source>
        <dbReference type="EMBL" id="SMC08150.1"/>
    </source>
</evidence>
<name>A0A1W1WQ61_SULTA</name>
<dbReference type="EMBL" id="FWWY01000002">
    <property type="protein sequence ID" value="SMC08150.1"/>
    <property type="molecule type" value="Genomic_DNA"/>
</dbReference>